<proteinExistence type="predicted"/>
<name>A0ABV3JYL4_STRON</name>
<comment type="caution">
    <text evidence="2">The sequence shown here is derived from an EMBL/GenBank/DDBJ whole genome shotgun (WGS) entry which is preliminary data.</text>
</comment>
<dbReference type="PANTHER" id="PTHR35908:SF1">
    <property type="entry name" value="CONSERVED PROTEIN"/>
    <property type="match status" value="1"/>
</dbReference>
<sequence length="226" mass="23652">MSTRLAGVVIQAVDVPALAGFWAQALRWPVAEERGVTILRSGEADGPALLLVPADRPKAGKNRVHLDLAGGPAEVRRLLGLGAVRVDIGQRGVPWEVLADPEGNELCVLPRAEEDGRPVQICQDAADPAAQGAFWAAAAGWHIVAEGAWGVRLRAPSGCGPELVMGPPVAAKAEPSRLYPLLECPPGAGPHRLLELGAMRPDAGRTGGVPWETFTDPEGNEFGLLG</sequence>
<dbReference type="InterPro" id="IPR041581">
    <property type="entry name" value="Glyoxalase_6"/>
</dbReference>
<feature type="domain" description="Glyoxalase-like" evidence="1">
    <location>
        <begin position="8"/>
        <end position="109"/>
    </location>
</feature>
<organism evidence="2 3">
    <name type="scientific">Streptomyces orinoci</name>
    <name type="common">Streptoverticillium orinoci</name>
    <dbReference type="NCBI Taxonomy" id="67339"/>
    <lineage>
        <taxon>Bacteria</taxon>
        <taxon>Bacillati</taxon>
        <taxon>Actinomycetota</taxon>
        <taxon>Actinomycetes</taxon>
        <taxon>Kitasatosporales</taxon>
        <taxon>Streptomycetaceae</taxon>
        <taxon>Streptomyces</taxon>
    </lineage>
</organism>
<evidence type="ECO:0000313" key="3">
    <source>
        <dbReference type="Proteomes" id="UP001552594"/>
    </source>
</evidence>
<accession>A0ABV3JYL4</accession>
<gene>
    <name evidence="2" type="ORF">AB0L16_16035</name>
</gene>
<reference evidence="2 3" key="1">
    <citation type="submission" date="2024-06" db="EMBL/GenBank/DDBJ databases">
        <title>The Natural Products Discovery Center: Release of the First 8490 Sequenced Strains for Exploring Actinobacteria Biosynthetic Diversity.</title>
        <authorList>
            <person name="Kalkreuter E."/>
            <person name="Kautsar S.A."/>
            <person name="Yang D."/>
            <person name="Bader C.D."/>
            <person name="Teijaro C.N."/>
            <person name="Fluegel L."/>
            <person name="Davis C.M."/>
            <person name="Simpson J.R."/>
            <person name="Lauterbach L."/>
            <person name="Steele A.D."/>
            <person name="Gui C."/>
            <person name="Meng S."/>
            <person name="Li G."/>
            <person name="Viehrig K."/>
            <person name="Ye F."/>
            <person name="Su P."/>
            <person name="Kiefer A.F."/>
            <person name="Nichols A."/>
            <person name="Cepeda A.J."/>
            <person name="Yan W."/>
            <person name="Fan B."/>
            <person name="Jiang Y."/>
            <person name="Adhikari A."/>
            <person name="Zheng C.-J."/>
            <person name="Schuster L."/>
            <person name="Cowan T.M."/>
            <person name="Smanski M.J."/>
            <person name="Chevrette M.G."/>
            <person name="De Carvalho L.P.S."/>
            <person name="Shen B."/>
        </authorList>
    </citation>
    <scope>NUCLEOTIDE SEQUENCE [LARGE SCALE GENOMIC DNA]</scope>
    <source>
        <strain evidence="2 3">NPDC052347</strain>
    </source>
</reference>
<dbReference type="Pfam" id="PF18029">
    <property type="entry name" value="Glyoxalase_6"/>
    <property type="match status" value="2"/>
</dbReference>
<keyword evidence="3" id="KW-1185">Reference proteome</keyword>
<protein>
    <submittedName>
        <fullName evidence="2">VOC family protein</fullName>
    </submittedName>
</protein>
<dbReference type="InterPro" id="IPR029068">
    <property type="entry name" value="Glyas_Bleomycin-R_OHBP_Dase"/>
</dbReference>
<evidence type="ECO:0000259" key="1">
    <source>
        <dbReference type="Pfam" id="PF18029"/>
    </source>
</evidence>
<dbReference type="EMBL" id="JBFAUK010000011">
    <property type="protein sequence ID" value="MEV5507967.1"/>
    <property type="molecule type" value="Genomic_DNA"/>
</dbReference>
<dbReference type="PANTHER" id="PTHR35908">
    <property type="entry name" value="HYPOTHETICAL FUSION PROTEIN"/>
    <property type="match status" value="1"/>
</dbReference>
<feature type="domain" description="Glyoxalase-like" evidence="1">
    <location>
        <begin position="120"/>
        <end position="224"/>
    </location>
</feature>
<dbReference type="RefSeq" id="WP_109280162.1">
    <property type="nucleotide sequence ID" value="NZ_JBFAUK010000011.1"/>
</dbReference>
<dbReference type="Gene3D" id="3.10.180.10">
    <property type="entry name" value="2,3-Dihydroxybiphenyl 1,2-Dioxygenase, domain 1"/>
    <property type="match status" value="2"/>
</dbReference>
<dbReference type="Proteomes" id="UP001552594">
    <property type="component" value="Unassembled WGS sequence"/>
</dbReference>
<dbReference type="SUPFAM" id="SSF54593">
    <property type="entry name" value="Glyoxalase/Bleomycin resistance protein/Dihydroxybiphenyl dioxygenase"/>
    <property type="match status" value="1"/>
</dbReference>
<evidence type="ECO:0000313" key="2">
    <source>
        <dbReference type="EMBL" id="MEV5507967.1"/>
    </source>
</evidence>